<dbReference type="CDD" id="cd08422">
    <property type="entry name" value="PBP2_CrgA_like"/>
    <property type="match status" value="1"/>
</dbReference>
<reference evidence="6 7" key="1">
    <citation type="submission" date="2018-06" db="EMBL/GenBank/DDBJ databases">
        <authorList>
            <consortium name="Pathogen Informatics"/>
            <person name="Doyle S."/>
        </authorList>
    </citation>
    <scope>NUCLEOTIDE SEQUENCE [LARGE SCALE GENOMIC DNA]</scope>
    <source>
        <strain evidence="6 7">NCTC11166</strain>
    </source>
</reference>
<dbReference type="FunFam" id="1.10.10.10:FF:000001">
    <property type="entry name" value="LysR family transcriptional regulator"/>
    <property type="match status" value="1"/>
</dbReference>
<gene>
    <name evidence="6" type="primary">dmlR_3</name>
    <name evidence="6" type="ORF">NCTC11166_02192</name>
</gene>
<accession>A0A2X1D7K3</accession>
<dbReference type="GO" id="GO:0003700">
    <property type="term" value="F:DNA-binding transcription factor activity"/>
    <property type="evidence" value="ECO:0007669"/>
    <property type="project" value="InterPro"/>
</dbReference>
<dbReference type="InterPro" id="IPR058163">
    <property type="entry name" value="LysR-type_TF_proteobact-type"/>
</dbReference>
<dbReference type="InterPro" id="IPR036388">
    <property type="entry name" value="WH-like_DNA-bd_sf"/>
</dbReference>
<protein>
    <submittedName>
        <fullName evidence="6">D-malate degradation protein R</fullName>
    </submittedName>
</protein>
<evidence type="ECO:0000313" key="7">
    <source>
        <dbReference type="Proteomes" id="UP000251186"/>
    </source>
</evidence>
<dbReference type="GO" id="GO:0043565">
    <property type="term" value="F:sequence-specific DNA binding"/>
    <property type="evidence" value="ECO:0007669"/>
    <property type="project" value="TreeGrafter"/>
</dbReference>
<feature type="domain" description="HTH lysR-type" evidence="5">
    <location>
        <begin position="1"/>
        <end position="59"/>
    </location>
</feature>
<dbReference type="Proteomes" id="UP000251186">
    <property type="component" value="Unassembled WGS sequence"/>
</dbReference>
<dbReference type="GO" id="GO:0006351">
    <property type="term" value="P:DNA-templated transcription"/>
    <property type="evidence" value="ECO:0007669"/>
    <property type="project" value="TreeGrafter"/>
</dbReference>
<comment type="similarity">
    <text evidence="1">Belongs to the LysR transcriptional regulatory family.</text>
</comment>
<dbReference type="Gene3D" id="1.10.10.10">
    <property type="entry name" value="Winged helix-like DNA-binding domain superfamily/Winged helix DNA-binding domain"/>
    <property type="match status" value="1"/>
</dbReference>
<proteinExistence type="inferred from homology"/>
<dbReference type="InterPro" id="IPR000847">
    <property type="entry name" value="LysR_HTH_N"/>
</dbReference>
<sequence length="314" mass="34141">MASLDDLRVFERVAALRSFAAASRALGEPRSNISRSIARLEASLGLRLIQRTTREVTLTPAGESLMQRCASALDDLDGAMAYVSSLGVEAQGPLRLSAGIGFGINVLADQLPAFLRQFPRVDIEVDLTSRVADLVADRVDVAIRFGELPDSSMVAVRLGEMKRVLCASPEYLDRHARPTSVEDLANHQAVEMPTTESPPRPWRFSKDGTIQEILVKPRVSVNDALTIHRLVLNGAGIGIISCYLCAPDIEAGRLVHLLPEWTAAPVAVNLIFPSRRELTPSVRAIVDYLKSSNPPGAHWQNNDIPRAKSNPGLS</sequence>
<keyword evidence="4" id="KW-0804">Transcription</keyword>
<evidence type="ECO:0000313" key="6">
    <source>
        <dbReference type="EMBL" id="SPU54806.1"/>
    </source>
</evidence>
<dbReference type="InterPro" id="IPR036390">
    <property type="entry name" value="WH_DNA-bd_sf"/>
</dbReference>
<dbReference type="EMBL" id="UAQP01000014">
    <property type="protein sequence ID" value="SPU54806.1"/>
    <property type="molecule type" value="Genomic_DNA"/>
</dbReference>
<dbReference type="SUPFAM" id="SSF46785">
    <property type="entry name" value="Winged helix' DNA-binding domain"/>
    <property type="match status" value="1"/>
</dbReference>
<evidence type="ECO:0000256" key="2">
    <source>
        <dbReference type="ARBA" id="ARBA00023015"/>
    </source>
</evidence>
<evidence type="ECO:0000256" key="1">
    <source>
        <dbReference type="ARBA" id="ARBA00009437"/>
    </source>
</evidence>
<dbReference type="RefSeq" id="WP_112862920.1">
    <property type="nucleotide sequence ID" value="NZ_UAQP01000014.1"/>
</dbReference>
<dbReference type="Pfam" id="PF03466">
    <property type="entry name" value="LysR_substrate"/>
    <property type="match status" value="1"/>
</dbReference>
<organism evidence="6 7">
    <name type="scientific">Brevundimonas vesicularis</name>
    <name type="common">Pseudomonas vesicularis</name>
    <dbReference type="NCBI Taxonomy" id="41276"/>
    <lineage>
        <taxon>Bacteria</taxon>
        <taxon>Pseudomonadati</taxon>
        <taxon>Pseudomonadota</taxon>
        <taxon>Alphaproteobacteria</taxon>
        <taxon>Caulobacterales</taxon>
        <taxon>Caulobacteraceae</taxon>
        <taxon>Brevundimonas</taxon>
    </lineage>
</organism>
<dbReference type="SUPFAM" id="SSF53850">
    <property type="entry name" value="Periplasmic binding protein-like II"/>
    <property type="match status" value="1"/>
</dbReference>
<dbReference type="PANTHER" id="PTHR30537">
    <property type="entry name" value="HTH-TYPE TRANSCRIPTIONAL REGULATOR"/>
    <property type="match status" value="1"/>
</dbReference>
<name>A0A2X1D7K3_BREVE</name>
<dbReference type="Pfam" id="PF00126">
    <property type="entry name" value="HTH_1"/>
    <property type="match status" value="1"/>
</dbReference>
<keyword evidence="3" id="KW-0238">DNA-binding</keyword>
<keyword evidence="2" id="KW-0805">Transcription regulation</keyword>
<evidence type="ECO:0000256" key="4">
    <source>
        <dbReference type="ARBA" id="ARBA00023163"/>
    </source>
</evidence>
<dbReference type="PROSITE" id="PS50931">
    <property type="entry name" value="HTH_LYSR"/>
    <property type="match status" value="1"/>
</dbReference>
<dbReference type="Gene3D" id="3.40.190.290">
    <property type="match status" value="1"/>
</dbReference>
<dbReference type="FunFam" id="3.40.190.290:FF:000001">
    <property type="entry name" value="Transcriptional regulator, LysR family"/>
    <property type="match status" value="1"/>
</dbReference>
<dbReference type="PANTHER" id="PTHR30537:SF5">
    <property type="entry name" value="HTH-TYPE TRANSCRIPTIONAL ACTIVATOR TTDR-RELATED"/>
    <property type="match status" value="1"/>
</dbReference>
<dbReference type="InterPro" id="IPR005119">
    <property type="entry name" value="LysR_subst-bd"/>
</dbReference>
<dbReference type="AlphaFoldDB" id="A0A2X1D7K3"/>
<evidence type="ECO:0000256" key="3">
    <source>
        <dbReference type="ARBA" id="ARBA00023125"/>
    </source>
</evidence>
<evidence type="ECO:0000259" key="5">
    <source>
        <dbReference type="PROSITE" id="PS50931"/>
    </source>
</evidence>